<sequence length="955" mass="102132">CAGISVTFSSPPSGEWFSASGSQDDVSTDLPKNQDQETSQDVAPEQTSGVSEPQPGNNVQPEGEVTEVVSEAEDTVGAAEETDTPSEVVPNTGDPPVPEETNIDAGEVPNSSSPAHEEEGNVLPSDIVSHEDETKLTDDSSNSSPTESNEKDLLEINAEQQPVAESVPEETQTNTSETSEVEDPLSVTSVPDSNVHLADVHKEEDTGNQAEILTNQSEIHDESGTESSISTDDSLLHKVEQSPIPDDTNVVSETENSQSAVGEDASPHQPEDGSGEEPPIGDNVETENNENDVPVTEVSNESGNPIESGTEVPSINSADNELPPNSENESLVGEENINSKPENNSPINNAEASPTEISTPHASQDESNIPAQSNEESASENIDFDVKPTLPSDESAQQEGSITSDDSSSSSLDTNEDSPITEGQENHVIKEEEHETTVVEELENSNAESQNLEKVTEQESLNEPTETISSETGEISETHTLLPDSNEPTEKNQETVESHVPETNVDETSSESTSNVQTEHHADTIETIHSEDPSHESLPDSEDGVTQEQSTEDTEKTTSASVNKIENNNNNNEVQNEITEQAQEVSVEGQEPGEIDTGSESGDLDEITEVQTETSHLGDSIESKPLDEQHDISEVANVESGAAQAPETDDTIYHHSAIDSDSQFSTENPFGSDHGPSTKEPTTEVELSTKIDSDDVNDPNASDDISISTEGYGEAVKNPEADDLTLSVGPTDVVLVEPQNNEGSPETAPSSHESEVSVENEVSSSSSEVGETDHQSPVHVAPDQASQEGESSVSEDNQTVDKLVESANDSEQESSEPEVPNQGEEQQIIELEHPSQEIAGSSEGQESTELPSISEHEITSQVDDKVSEHEQENVHIKEHSPQEDGTPSDIHTSVTDDRPEVHEEEESDHKEDIPTHEETPTQDENAINGIESTSSAEGSLVHGEESIVHEGEGSS</sequence>
<feature type="compositionally biased region" description="Polar residues" evidence="1">
    <location>
        <begin position="1"/>
        <end position="12"/>
    </location>
</feature>
<feature type="compositionally biased region" description="Low complexity" evidence="1">
    <location>
        <begin position="401"/>
        <end position="413"/>
    </location>
</feature>
<dbReference type="AlphaFoldDB" id="A0A1B6FJ05"/>
<protein>
    <submittedName>
        <fullName evidence="2">Uncharacterized protein</fullName>
    </submittedName>
</protein>
<feature type="compositionally biased region" description="Polar residues" evidence="1">
    <location>
        <begin position="207"/>
        <end position="217"/>
    </location>
</feature>
<reference evidence="2" key="1">
    <citation type="submission" date="2015-11" db="EMBL/GenBank/DDBJ databases">
        <title>De novo transcriptome assembly of four potential Pierce s Disease insect vectors from Arizona vineyards.</title>
        <authorList>
            <person name="Tassone E.E."/>
        </authorList>
    </citation>
    <scope>NUCLEOTIDE SEQUENCE</scope>
</reference>
<feature type="compositionally biased region" description="Basic and acidic residues" evidence="1">
    <location>
        <begin position="619"/>
        <end position="633"/>
    </location>
</feature>
<accession>A0A1B6FJ05</accession>
<feature type="compositionally biased region" description="Low complexity" evidence="1">
    <location>
        <begin position="562"/>
        <end position="581"/>
    </location>
</feature>
<evidence type="ECO:0000256" key="1">
    <source>
        <dbReference type="SAM" id="MobiDB-lite"/>
    </source>
</evidence>
<feature type="compositionally biased region" description="Basic and acidic residues" evidence="1">
    <location>
        <begin position="424"/>
        <end position="437"/>
    </location>
</feature>
<feature type="compositionally biased region" description="Basic and acidic residues" evidence="1">
    <location>
        <begin position="854"/>
        <end position="882"/>
    </location>
</feature>
<feature type="non-terminal residue" evidence="2">
    <location>
        <position position="955"/>
    </location>
</feature>
<feature type="compositionally biased region" description="Basic and acidic residues" evidence="1">
    <location>
        <begin position="518"/>
        <end position="538"/>
    </location>
</feature>
<gene>
    <name evidence="2" type="ORF">g.37341</name>
</gene>
<feature type="compositionally biased region" description="Low complexity" evidence="1">
    <location>
        <begin position="169"/>
        <end position="178"/>
    </location>
</feature>
<proteinExistence type="predicted"/>
<feature type="compositionally biased region" description="Polar residues" evidence="1">
    <location>
        <begin position="444"/>
        <end position="462"/>
    </location>
</feature>
<feature type="compositionally biased region" description="Polar residues" evidence="1">
    <location>
        <begin position="336"/>
        <end position="380"/>
    </location>
</feature>
<feature type="compositionally biased region" description="Low complexity" evidence="1">
    <location>
        <begin position="463"/>
        <end position="480"/>
    </location>
</feature>
<feature type="compositionally biased region" description="Basic and acidic residues" evidence="1">
    <location>
        <begin position="488"/>
        <end position="500"/>
    </location>
</feature>
<name>A0A1B6FJ05_9HEMI</name>
<evidence type="ECO:0000313" key="2">
    <source>
        <dbReference type="EMBL" id="JAS50186.1"/>
    </source>
</evidence>
<feature type="compositionally biased region" description="Polar residues" evidence="1">
    <location>
        <begin position="299"/>
        <end position="329"/>
    </location>
</feature>
<feature type="compositionally biased region" description="Acidic residues" evidence="1">
    <location>
        <begin position="70"/>
        <end position="84"/>
    </location>
</feature>
<feature type="compositionally biased region" description="Polar residues" evidence="1">
    <location>
        <begin position="738"/>
        <end position="749"/>
    </location>
</feature>
<feature type="region of interest" description="Disordered" evidence="1">
    <location>
        <begin position="1"/>
        <end position="955"/>
    </location>
</feature>
<feature type="compositionally biased region" description="Polar residues" evidence="1">
    <location>
        <begin position="19"/>
        <end position="60"/>
    </location>
</feature>
<feature type="compositionally biased region" description="Polar residues" evidence="1">
    <location>
        <begin position="922"/>
        <end position="937"/>
    </location>
</feature>
<feature type="compositionally biased region" description="Polar residues" evidence="1">
    <location>
        <begin position="249"/>
        <end position="260"/>
    </location>
</feature>
<feature type="compositionally biased region" description="Polar residues" evidence="1">
    <location>
        <begin position="838"/>
        <end position="851"/>
    </location>
</feature>
<feature type="compositionally biased region" description="Basic and acidic residues" evidence="1">
    <location>
        <begin position="128"/>
        <end position="138"/>
    </location>
</feature>
<feature type="compositionally biased region" description="Polar residues" evidence="1">
    <location>
        <begin position="883"/>
        <end position="893"/>
    </location>
</feature>
<organism evidence="2">
    <name type="scientific">Cuerna arida</name>
    <dbReference type="NCBI Taxonomy" id="1464854"/>
    <lineage>
        <taxon>Eukaryota</taxon>
        <taxon>Metazoa</taxon>
        <taxon>Ecdysozoa</taxon>
        <taxon>Arthropoda</taxon>
        <taxon>Hexapoda</taxon>
        <taxon>Insecta</taxon>
        <taxon>Pterygota</taxon>
        <taxon>Neoptera</taxon>
        <taxon>Paraneoptera</taxon>
        <taxon>Hemiptera</taxon>
        <taxon>Auchenorrhyncha</taxon>
        <taxon>Membracoidea</taxon>
        <taxon>Cicadellidae</taxon>
        <taxon>Cicadellinae</taxon>
        <taxon>Proconiini</taxon>
        <taxon>Cuerna</taxon>
    </lineage>
</organism>
<feature type="compositionally biased region" description="Basic and acidic residues" evidence="1">
    <location>
        <begin position="942"/>
        <end position="955"/>
    </location>
</feature>
<feature type="compositionally biased region" description="Polar residues" evidence="1">
    <location>
        <begin position="659"/>
        <end position="669"/>
    </location>
</feature>
<feature type="non-terminal residue" evidence="2">
    <location>
        <position position="1"/>
    </location>
</feature>
<feature type="compositionally biased region" description="Basic and acidic residues" evidence="1">
    <location>
        <begin position="894"/>
        <end position="919"/>
    </location>
</feature>
<feature type="compositionally biased region" description="Polar residues" evidence="1">
    <location>
        <begin position="699"/>
        <end position="709"/>
    </location>
</feature>
<dbReference type="EMBL" id="GECZ01019583">
    <property type="protein sequence ID" value="JAS50186.1"/>
    <property type="molecule type" value="Transcribed_RNA"/>
</dbReference>
<feature type="compositionally biased region" description="Low complexity" evidence="1">
    <location>
        <begin position="757"/>
        <end position="769"/>
    </location>
</feature>
<feature type="compositionally biased region" description="Polar residues" evidence="1">
    <location>
        <begin position="784"/>
        <end position="797"/>
    </location>
</feature>